<keyword evidence="5" id="KW-0472">Membrane</keyword>
<evidence type="ECO:0000313" key="8">
    <source>
        <dbReference type="EMBL" id="GMI30272.1"/>
    </source>
</evidence>
<feature type="transmembrane region" description="Helical" evidence="5">
    <location>
        <begin position="273"/>
        <end position="293"/>
    </location>
</feature>
<keyword evidence="2 4" id="KW-0863">Zinc-finger</keyword>
<proteinExistence type="predicted"/>
<keyword evidence="1" id="KW-0479">Metal-binding</keyword>
<dbReference type="PANTHER" id="PTHR45969:SF69">
    <property type="entry name" value="FINGER DOMAIN PROTEIN, PUTATIVE (AFU_ORTHOLOGUE AFUA_3G12190)-RELATED"/>
    <property type="match status" value="1"/>
</dbReference>
<dbReference type="Pfam" id="PF13639">
    <property type="entry name" value="zf-RING_2"/>
    <property type="match status" value="1"/>
</dbReference>
<dbReference type="SUPFAM" id="SSF57850">
    <property type="entry name" value="RING/U-box"/>
    <property type="match status" value="1"/>
</dbReference>
<reference evidence="8" key="1">
    <citation type="submission" date="2022-07" db="EMBL/GenBank/DDBJ databases">
        <title>Genome analysis of Parmales, a sister group of diatoms, reveals the evolutionary specialization of diatoms from phago-mixotrophs to photoautotrophs.</title>
        <authorList>
            <person name="Ban H."/>
            <person name="Sato S."/>
            <person name="Yoshikawa S."/>
            <person name="Kazumasa Y."/>
            <person name="Nakamura Y."/>
            <person name="Ichinomiya M."/>
            <person name="Saitoh K."/>
            <person name="Sato N."/>
            <person name="Blanc-Mathieu R."/>
            <person name="Endo H."/>
            <person name="Kuwata A."/>
            <person name="Ogata H."/>
        </authorList>
    </citation>
    <scope>NUCLEOTIDE SEQUENCE</scope>
</reference>
<evidence type="ECO:0000256" key="5">
    <source>
        <dbReference type="SAM" id="Phobius"/>
    </source>
</evidence>
<keyword evidence="6" id="KW-0732">Signal</keyword>
<name>A0A9W7G381_9STRA</name>
<dbReference type="AlphaFoldDB" id="A0A9W7G381"/>
<protein>
    <recommendedName>
        <fullName evidence="7">RING-type domain-containing protein</fullName>
    </recommendedName>
</protein>
<keyword evidence="3" id="KW-0862">Zinc</keyword>
<keyword evidence="5" id="KW-1133">Transmembrane helix</keyword>
<evidence type="ECO:0000256" key="4">
    <source>
        <dbReference type="PROSITE-ProRule" id="PRU00175"/>
    </source>
</evidence>
<comment type="caution">
    <text evidence="8">The sequence shown here is derived from an EMBL/GenBank/DDBJ whole genome shotgun (WGS) entry which is preliminary data.</text>
</comment>
<feature type="signal peptide" evidence="6">
    <location>
        <begin position="1"/>
        <end position="27"/>
    </location>
</feature>
<evidence type="ECO:0000259" key="7">
    <source>
        <dbReference type="PROSITE" id="PS50089"/>
    </source>
</evidence>
<keyword evidence="5" id="KW-0812">Transmembrane</keyword>
<dbReference type="Proteomes" id="UP001165082">
    <property type="component" value="Unassembled WGS sequence"/>
</dbReference>
<dbReference type="PANTHER" id="PTHR45969">
    <property type="entry name" value="RING ZINC FINGER PROTEIN-RELATED"/>
    <property type="match status" value="1"/>
</dbReference>
<dbReference type="GO" id="GO:0016567">
    <property type="term" value="P:protein ubiquitination"/>
    <property type="evidence" value="ECO:0007669"/>
    <property type="project" value="TreeGrafter"/>
</dbReference>
<evidence type="ECO:0000256" key="3">
    <source>
        <dbReference type="ARBA" id="ARBA00022833"/>
    </source>
</evidence>
<feature type="transmembrane region" description="Helical" evidence="5">
    <location>
        <begin position="305"/>
        <end position="327"/>
    </location>
</feature>
<dbReference type="SMART" id="SM00184">
    <property type="entry name" value="RING"/>
    <property type="match status" value="1"/>
</dbReference>
<keyword evidence="9" id="KW-1185">Reference proteome</keyword>
<gene>
    <name evidence="8" type="ORF">TrRE_jg12412</name>
</gene>
<dbReference type="GO" id="GO:0061630">
    <property type="term" value="F:ubiquitin protein ligase activity"/>
    <property type="evidence" value="ECO:0007669"/>
    <property type="project" value="TreeGrafter"/>
</dbReference>
<evidence type="ECO:0000256" key="1">
    <source>
        <dbReference type="ARBA" id="ARBA00022723"/>
    </source>
</evidence>
<feature type="domain" description="RING-type" evidence="7">
    <location>
        <begin position="397"/>
        <end position="449"/>
    </location>
</feature>
<dbReference type="CDD" id="cd16448">
    <property type="entry name" value="RING-H2"/>
    <property type="match status" value="1"/>
</dbReference>
<dbReference type="Gene3D" id="3.30.40.10">
    <property type="entry name" value="Zinc/RING finger domain, C3HC4 (zinc finger)"/>
    <property type="match status" value="1"/>
</dbReference>
<dbReference type="SMART" id="SM01197">
    <property type="entry name" value="FANCL_C"/>
    <property type="match status" value="1"/>
</dbReference>
<evidence type="ECO:0000313" key="9">
    <source>
        <dbReference type="Proteomes" id="UP001165082"/>
    </source>
</evidence>
<dbReference type="EMBL" id="BRXZ01008738">
    <property type="protein sequence ID" value="GMI30272.1"/>
    <property type="molecule type" value="Genomic_DNA"/>
</dbReference>
<evidence type="ECO:0000256" key="2">
    <source>
        <dbReference type="ARBA" id="ARBA00022771"/>
    </source>
</evidence>
<sequence>MPGSLSSAAISILFLLLLQLYASPAAAALNYTSFLSVSSASSSTSSRSPFSRSLEEFSFGPLPPSSDTVNACSCFSSSSVPRFKAAPDHTINFELISFNVNGAGHSRSNIALAHPGDSVTLLVSGKANDDNTECSGCVAQIYVRGHESLNLKMCLGSAVGDFTFTHEATLTAPSVPGVYHFTTDWSWEYSCNYVYRGSSKAVIATLHVAAPETVRPPGAEEMNEECNFEYVEQFGDYKPEDVPIDGIGEICSPMCAYGFFKEDGFEGYGVESFAWTTSTMLFCYLILILILCFCNRHTNAQTSALVCRIGFTLNCLGGLAYATWALATPNKCGVMVGLLITPLVLALSISCTGVVIMMLKNERGAGNGVRPNSDSIRNYSKPLASLRDEEKEENHECSICMDGFSAEDLEKGTARELHNCGHVFHEVCLINWVQGQHGYGATRTCPNCRVKVDMKGKKNAKRARQMPVPVGNENIEITIVGGSLSTRADS</sequence>
<dbReference type="PROSITE" id="PS50089">
    <property type="entry name" value="ZF_RING_2"/>
    <property type="match status" value="1"/>
</dbReference>
<evidence type="ECO:0000256" key="6">
    <source>
        <dbReference type="SAM" id="SignalP"/>
    </source>
</evidence>
<dbReference type="InterPro" id="IPR013083">
    <property type="entry name" value="Znf_RING/FYVE/PHD"/>
</dbReference>
<feature type="transmembrane region" description="Helical" evidence="5">
    <location>
        <begin position="333"/>
        <end position="359"/>
    </location>
</feature>
<accession>A0A9W7G381</accession>
<dbReference type="OrthoDB" id="8062037at2759"/>
<dbReference type="InterPro" id="IPR001841">
    <property type="entry name" value="Znf_RING"/>
</dbReference>
<dbReference type="GO" id="GO:0008270">
    <property type="term" value="F:zinc ion binding"/>
    <property type="evidence" value="ECO:0007669"/>
    <property type="project" value="UniProtKB-KW"/>
</dbReference>
<organism evidence="8 9">
    <name type="scientific">Triparma retinervis</name>
    <dbReference type="NCBI Taxonomy" id="2557542"/>
    <lineage>
        <taxon>Eukaryota</taxon>
        <taxon>Sar</taxon>
        <taxon>Stramenopiles</taxon>
        <taxon>Ochrophyta</taxon>
        <taxon>Bolidophyceae</taxon>
        <taxon>Parmales</taxon>
        <taxon>Triparmaceae</taxon>
        <taxon>Triparma</taxon>
    </lineage>
</organism>
<feature type="chain" id="PRO_5040987891" description="RING-type domain-containing protein" evidence="6">
    <location>
        <begin position="28"/>
        <end position="490"/>
    </location>
</feature>